<keyword evidence="2" id="KW-1185">Reference proteome</keyword>
<comment type="caution">
    <text evidence="1">The sequence shown here is derived from an EMBL/GenBank/DDBJ whole genome shotgun (WGS) entry which is preliminary data.</text>
</comment>
<proteinExistence type="predicted"/>
<evidence type="ECO:0000313" key="2">
    <source>
        <dbReference type="Proteomes" id="UP000827724"/>
    </source>
</evidence>
<accession>A0A9P8QSS8</accession>
<dbReference type="EMBL" id="JAIWOZ010000002">
    <property type="protein sequence ID" value="KAH6608583.1"/>
    <property type="molecule type" value="Genomic_DNA"/>
</dbReference>
<reference evidence="1" key="1">
    <citation type="submission" date="2021-08" db="EMBL/GenBank/DDBJ databases">
        <title>Chromosome-Level Trichoderma cornu-damae using Hi-C Data.</title>
        <authorList>
            <person name="Kim C.S."/>
        </authorList>
    </citation>
    <scope>NUCLEOTIDE SEQUENCE</scope>
    <source>
        <strain evidence="1">KA19-0412C</strain>
    </source>
</reference>
<dbReference type="OrthoDB" id="10614204at2759"/>
<name>A0A9P8QSS8_9HYPO</name>
<dbReference type="Proteomes" id="UP000827724">
    <property type="component" value="Unassembled WGS sequence"/>
</dbReference>
<organism evidence="1 2">
    <name type="scientific">Trichoderma cornu-damae</name>
    <dbReference type="NCBI Taxonomy" id="654480"/>
    <lineage>
        <taxon>Eukaryota</taxon>
        <taxon>Fungi</taxon>
        <taxon>Dikarya</taxon>
        <taxon>Ascomycota</taxon>
        <taxon>Pezizomycotina</taxon>
        <taxon>Sordariomycetes</taxon>
        <taxon>Hypocreomycetidae</taxon>
        <taxon>Hypocreales</taxon>
        <taxon>Hypocreaceae</taxon>
        <taxon>Trichoderma</taxon>
    </lineage>
</organism>
<evidence type="ECO:0000313" key="1">
    <source>
        <dbReference type="EMBL" id="KAH6608583.1"/>
    </source>
</evidence>
<protein>
    <submittedName>
        <fullName evidence="1">Uncharacterized protein</fullName>
    </submittedName>
</protein>
<dbReference type="AlphaFoldDB" id="A0A9P8QSS8"/>
<sequence length="129" mass="13752">MAASFSIATLFPDAAMRVSLVAEPLIWDAMDVNVSDCKGGGGKEEKEKRPLVSRPICLRERESRLAFQADGIRFVTYGVVNDVLGASIVIYVDGDAAQGCDFGGELFQPGVVLALALAQQEEEASSNGR</sequence>
<gene>
    <name evidence="1" type="ORF">Trco_001929</name>
</gene>